<dbReference type="Proteomes" id="UP000001646">
    <property type="component" value="Chromosome 2"/>
</dbReference>
<dbReference type="SMART" id="SM00020">
    <property type="entry name" value="Tryp_SPc"/>
    <property type="match status" value="1"/>
</dbReference>
<protein>
    <recommendedName>
        <fullName evidence="7">Peptidase S1 domain-containing protein</fullName>
    </recommendedName>
</protein>
<sequence>MECLQRLHLISVTLLISTTGSRIIGGRDAPPGAWPWQVSLQIHHIPVGYRHICGGSLISHNLVLTAAHCIKNNRDPEMWRVVIGMHHLYKDYPYTVKNQVKDILIHSHFELATNENDVALFKLIKPVKYNAYIQPICLPETSLLLTDETPCYISGWGSTKENGVGEHILQEAQVDIIPLRICNKFDWYAGAISLNTICAGSASGNVDTLLHIELLFLSNLLYNMFLVLNL</sequence>
<evidence type="ECO:0000259" key="7">
    <source>
        <dbReference type="PROSITE" id="PS50240"/>
    </source>
</evidence>
<evidence type="ECO:0000256" key="3">
    <source>
        <dbReference type="ARBA" id="ARBA00022801"/>
    </source>
</evidence>
<dbReference type="InterPro" id="IPR009003">
    <property type="entry name" value="Peptidase_S1_PA"/>
</dbReference>
<dbReference type="SUPFAM" id="SSF50494">
    <property type="entry name" value="Trypsin-like serine proteases"/>
    <property type="match status" value="1"/>
</dbReference>
<name>A0A803TFK3_ANOCA</name>
<dbReference type="InterPro" id="IPR018114">
    <property type="entry name" value="TRYPSIN_HIS"/>
</dbReference>
<dbReference type="InParanoid" id="A0A803TFK3"/>
<evidence type="ECO:0000256" key="6">
    <source>
        <dbReference type="SAM" id="SignalP"/>
    </source>
</evidence>
<evidence type="ECO:0000256" key="1">
    <source>
        <dbReference type="ARBA" id="ARBA00009228"/>
    </source>
</evidence>
<evidence type="ECO:0000256" key="4">
    <source>
        <dbReference type="ARBA" id="ARBA00022825"/>
    </source>
</evidence>
<dbReference type="GO" id="GO:0001669">
    <property type="term" value="C:acrosomal vesicle"/>
    <property type="evidence" value="ECO:0000318"/>
    <property type="project" value="GO_Central"/>
</dbReference>
<keyword evidence="2" id="KW-0645">Protease</keyword>
<dbReference type="GO" id="GO:0005576">
    <property type="term" value="C:extracellular region"/>
    <property type="evidence" value="ECO:0007669"/>
    <property type="project" value="UniProtKB-ARBA"/>
</dbReference>
<dbReference type="PANTHER" id="PTHR24252:SF21">
    <property type="entry name" value="TRANSMEMBRANE SERINE PROTEASE 12"/>
    <property type="match status" value="1"/>
</dbReference>
<feature type="chain" id="PRO_5032871835" description="Peptidase S1 domain-containing protein" evidence="6">
    <location>
        <begin position="21"/>
        <end position="230"/>
    </location>
</feature>
<organism evidence="8 9">
    <name type="scientific">Anolis carolinensis</name>
    <name type="common">Green anole</name>
    <name type="synonym">American chameleon</name>
    <dbReference type="NCBI Taxonomy" id="28377"/>
    <lineage>
        <taxon>Eukaryota</taxon>
        <taxon>Metazoa</taxon>
        <taxon>Chordata</taxon>
        <taxon>Craniata</taxon>
        <taxon>Vertebrata</taxon>
        <taxon>Euteleostomi</taxon>
        <taxon>Lepidosauria</taxon>
        <taxon>Squamata</taxon>
        <taxon>Bifurcata</taxon>
        <taxon>Unidentata</taxon>
        <taxon>Episquamata</taxon>
        <taxon>Toxicofera</taxon>
        <taxon>Iguania</taxon>
        <taxon>Dactyloidae</taxon>
        <taxon>Anolis</taxon>
    </lineage>
</organism>
<keyword evidence="6" id="KW-0732">Signal</keyword>
<comment type="similarity">
    <text evidence="1">Belongs to the peptidase S1 family. Snake venom subfamily.</text>
</comment>
<evidence type="ECO:0000313" key="8">
    <source>
        <dbReference type="Ensembl" id="ENSACAP00000033993.1"/>
    </source>
</evidence>
<dbReference type="GeneTree" id="ENSGT00940000165418"/>
<dbReference type="GO" id="GO:0004252">
    <property type="term" value="F:serine-type endopeptidase activity"/>
    <property type="evidence" value="ECO:0007669"/>
    <property type="project" value="InterPro"/>
</dbReference>
<dbReference type="InterPro" id="IPR001314">
    <property type="entry name" value="Peptidase_S1A"/>
</dbReference>
<feature type="signal peptide" evidence="6">
    <location>
        <begin position="1"/>
        <end position="20"/>
    </location>
</feature>
<keyword evidence="9" id="KW-1185">Reference proteome</keyword>
<accession>A0A803TFK3</accession>
<dbReference type="Gene3D" id="2.40.10.10">
    <property type="entry name" value="Trypsin-like serine proteases"/>
    <property type="match status" value="1"/>
</dbReference>
<dbReference type="Pfam" id="PF00089">
    <property type="entry name" value="Trypsin"/>
    <property type="match status" value="1"/>
</dbReference>
<reference evidence="8 9" key="1">
    <citation type="submission" date="2009-12" db="EMBL/GenBank/DDBJ databases">
        <title>The Genome Sequence of Anolis carolinensis (Green Anole Lizard).</title>
        <authorList>
            <consortium name="The Genome Sequencing Platform"/>
            <person name="Di Palma F."/>
            <person name="Alfoldi J."/>
            <person name="Heiman D."/>
            <person name="Young S."/>
            <person name="Grabherr M."/>
            <person name="Johnson J."/>
            <person name="Lander E.S."/>
            <person name="Lindblad-Toh K."/>
        </authorList>
    </citation>
    <scope>NUCLEOTIDE SEQUENCE [LARGE SCALE GENOMIC DNA]</scope>
    <source>
        <strain evidence="8 9">JBL SC #1</strain>
    </source>
</reference>
<dbReference type="CDD" id="cd00190">
    <property type="entry name" value="Tryp_SPc"/>
    <property type="match status" value="1"/>
</dbReference>
<feature type="domain" description="Peptidase S1" evidence="7">
    <location>
        <begin position="23"/>
        <end position="208"/>
    </location>
</feature>
<dbReference type="InterPro" id="IPR001254">
    <property type="entry name" value="Trypsin_dom"/>
</dbReference>
<dbReference type="AlphaFoldDB" id="A0A803TFK3"/>
<proteinExistence type="inferred from homology"/>
<dbReference type="GO" id="GO:0008236">
    <property type="term" value="F:serine-type peptidase activity"/>
    <property type="evidence" value="ECO:0000318"/>
    <property type="project" value="GO_Central"/>
</dbReference>
<keyword evidence="3" id="KW-0378">Hydrolase</keyword>
<evidence type="ECO:0000313" key="9">
    <source>
        <dbReference type="Proteomes" id="UP000001646"/>
    </source>
</evidence>
<dbReference type="InterPro" id="IPR043504">
    <property type="entry name" value="Peptidase_S1_PA_chymotrypsin"/>
</dbReference>
<evidence type="ECO:0000256" key="5">
    <source>
        <dbReference type="ARBA" id="ARBA00023157"/>
    </source>
</evidence>
<keyword evidence="5" id="KW-1015">Disulfide bond</keyword>
<dbReference type="PROSITE" id="PS00134">
    <property type="entry name" value="TRYPSIN_HIS"/>
    <property type="match status" value="1"/>
</dbReference>
<dbReference type="FunFam" id="2.40.10.10:FF:000007">
    <property type="entry name" value="Transmembrane serine protease 7"/>
    <property type="match status" value="1"/>
</dbReference>
<dbReference type="PROSITE" id="PS50240">
    <property type="entry name" value="TRYPSIN_DOM"/>
    <property type="match status" value="1"/>
</dbReference>
<evidence type="ECO:0000256" key="2">
    <source>
        <dbReference type="ARBA" id="ARBA00022670"/>
    </source>
</evidence>
<dbReference type="PANTHER" id="PTHR24252">
    <property type="entry name" value="ACROSIN-RELATED"/>
    <property type="match status" value="1"/>
</dbReference>
<dbReference type="Ensembl" id="ENSACAT00000058716.1">
    <property type="protein sequence ID" value="ENSACAP00000033993.1"/>
    <property type="gene ID" value="ENSACAG00000042903.1"/>
</dbReference>
<keyword evidence="4" id="KW-0720">Serine protease</keyword>
<reference evidence="8" key="2">
    <citation type="submission" date="2025-08" db="UniProtKB">
        <authorList>
            <consortium name="Ensembl"/>
        </authorList>
    </citation>
    <scope>IDENTIFICATION</scope>
</reference>
<reference evidence="8" key="3">
    <citation type="submission" date="2025-09" db="UniProtKB">
        <authorList>
            <consortium name="Ensembl"/>
        </authorList>
    </citation>
    <scope>IDENTIFICATION</scope>
</reference>
<dbReference type="PRINTS" id="PR00722">
    <property type="entry name" value="CHYMOTRYPSIN"/>
</dbReference>
<dbReference type="GO" id="GO:0016485">
    <property type="term" value="P:protein processing"/>
    <property type="evidence" value="ECO:0000318"/>
    <property type="project" value="GO_Central"/>
</dbReference>